<dbReference type="Proteomes" id="UP000290365">
    <property type="component" value="Chromosome"/>
</dbReference>
<keyword evidence="3 6" id="KW-0812">Transmembrane</keyword>
<evidence type="ECO:0000256" key="6">
    <source>
        <dbReference type="RuleBase" id="RU363041"/>
    </source>
</evidence>
<dbReference type="InterPro" id="IPR051598">
    <property type="entry name" value="TSUP/Inactive_protease-like"/>
</dbReference>
<gene>
    <name evidence="7" type="ORF">EPA93_20260</name>
</gene>
<evidence type="ECO:0000256" key="2">
    <source>
        <dbReference type="ARBA" id="ARBA00009142"/>
    </source>
</evidence>
<comment type="subcellular location">
    <subcellularLocation>
        <location evidence="6">Cell membrane</location>
        <topology evidence="6">Multi-pass membrane protein</topology>
    </subcellularLocation>
    <subcellularLocation>
        <location evidence="1">Membrane</location>
        <topology evidence="1">Multi-pass membrane protein</topology>
    </subcellularLocation>
</comment>
<evidence type="ECO:0000256" key="3">
    <source>
        <dbReference type="ARBA" id="ARBA00022692"/>
    </source>
</evidence>
<feature type="transmembrane region" description="Helical" evidence="6">
    <location>
        <begin position="104"/>
        <end position="126"/>
    </location>
</feature>
<evidence type="ECO:0000256" key="1">
    <source>
        <dbReference type="ARBA" id="ARBA00004141"/>
    </source>
</evidence>
<dbReference type="AlphaFoldDB" id="A0A4P6JS97"/>
<evidence type="ECO:0000256" key="5">
    <source>
        <dbReference type="ARBA" id="ARBA00023136"/>
    </source>
</evidence>
<feature type="transmembrane region" description="Helical" evidence="6">
    <location>
        <begin position="229"/>
        <end position="249"/>
    </location>
</feature>
<keyword evidence="5 6" id="KW-0472">Membrane</keyword>
<evidence type="ECO:0000256" key="4">
    <source>
        <dbReference type="ARBA" id="ARBA00022989"/>
    </source>
</evidence>
<dbReference type="PANTHER" id="PTHR43701">
    <property type="entry name" value="MEMBRANE TRANSPORTER PROTEIN MJ0441-RELATED"/>
    <property type="match status" value="1"/>
</dbReference>
<feature type="transmembrane region" description="Helical" evidence="6">
    <location>
        <begin position="165"/>
        <end position="194"/>
    </location>
</feature>
<organism evidence="7 8">
    <name type="scientific">Ktedonosporobacter rubrisoli</name>
    <dbReference type="NCBI Taxonomy" id="2509675"/>
    <lineage>
        <taxon>Bacteria</taxon>
        <taxon>Bacillati</taxon>
        <taxon>Chloroflexota</taxon>
        <taxon>Ktedonobacteria</taxon>
        <taxon>Ktedonobacterales</taxon>
        <taxon>Ktedonosporobacteraceae</taxon>
        <taxon>Ktedonosporobacter</taxon>
    </lineage>
</organism>
<dbReference type="OrthoDB" id="154503at2"/>
<proteinExistence type="inferred from homology"/>
<dbReference type="InterPro" id="IPR002781">
    <property type="entry name" value="TM_pro_TauE-like"/>
</dbReference>
<dbReference type="RefSeq" id="WP_129889258.1">
    <property type="nucleotide sequence ID" value="NZ_CP035758.1"/>
</dbReference>
<reference evidence="7 8" key="1">
    <citation type="submission" date="2019-01" db="EMBL/GenBank/DDBJ databases">
        <title>Ktedonosporobacter rubrisoli SCAWS-G2.</title>
        <authorList>
            <person name="Huang Y."/>
            <person name="Yan B."/>
        </authorList>
    </citation>
    <scope>NUCLEOTIDE SEQUENCE [LARGE SCALE GENOMIC DNA]</scope>
    <source>
        <strain evidence="7 8">SCAWS-G2</strain>
    </source>
</reference>
<protein>
    <recommendedName>
        <fullName evidence="6">Probable membrane transporter protein</fullName>
    </recommendedName>
</protein>
<feature type="transmembrane region" description="Helical" evidence="6">
    <location>
        <begin position="7"/>
        <end position="35"/>
    </location>
</feature>
<evidence type="ECO:0000313" key="7">
    <source>
        <dbReference type="EMBL" id="QBD78205.1"/>
    </source>
</evidence>
<comment type="similarity">
    <text evidence="2 6">Belongs to the 4-toluene sulfonate uptake permease (TSUP) (TC 2.A.102) family.</text>
</comment>
<dbReference type="KEGG" id="kbs:EPA93_20260"/>
<evidence type="ECO:0000313" key="8">
    <source>
        <dbReference type="Proteomes" id="UP000290365"/>
    </source>
</evidence>
<keyword evidence="6" id="KW-1003">Cell membrane</keyword>
<name>A0A4P6JS97_KTERU</name>
<dbReference type="Pfam" id="PF01925">
    <property type="entry name" value="TauE"/>
    <property type="match status" value="1"/>
</dbReference>
<dbReference type="PANTHER" id="PTHR43701:SF2">
    <property type="entry name" value="MEMBRANE TRANSPORTER PROTEIN YJNA-RELATED"/>
    <property type="match status" value="1"/>
</dbReference>
<dbReference type="EMBL" id="CP035758">
    <property type="protein sequence ID" value="QBD78205.1"/>
    <property type="molecule type" value="Genomic_DNA"/>
</dbReference>
<dbReference type="GO" id="GO:0005886">
    <property type="term" value="C:plasma membrane"/>
    <property type="evidence" value="ECO:0007669"/>
    <property type="project" value="UniProtKB-SubCell"/>
</dbReference>
<feature type="transmembrane region" description="Helical" evidence="6">
    <location>
        <begin position="71"/>
        <end position="92"/>
    </location>
</feature>
<sequence length="274" mass="29617">MDYRISLVGLFIGILVGLTGMGGGSLLAPIMILFFKIPPVWAVGTDIAYSTITKSVGSLVHIRQKNVNFKVAFLLAAGSIPATLLSVTLVQSLHKQYSHLIDTFILHALGVTLLLVAILLVTKPIIMKWLERRNFEAQKRAALRGQPLGEKTGRWEKYYRPAFTILVGAVVGFLVGLTSVGSGTLIIAAVAFMFPKLGPKELVGTDIFQAFMLLASGSIGYLTSGTVNWPMVFLLLLGSIPGVLLGSKLSKYIPDRYMRPLIATVLAVSGFKLI</sequence>
<keyword evidence="4 6" id="KW-1133">Transmembrane helix</keyword>
<keyword evidence="8" id="KW-1185">Reference proteome</keyword>
<accession>A0A4P6JS97</accession>